<keyword evidence="2" id="KW-1185">Reference proteome</keyword>
<evidence type="ECO:0000313" key="1">
    <source>
        <dbReference type="EMBL" id="EEG77933.1"/>
    </source>
</evidence>
<accession>C0GFH3</accession>
<dbReference type="STRING" id="555088.DealDRAFT_1232"/>
<sequence length="32" mass="3904">MQKNYNRLTEGQKNNLELLLLKLEFKRLKKAK</sequence>
<reference evidence="1 2" key="1">
    <citation type="submission" date="2009-02" db="EMBL/GenBank/DDBJ databases">
        <title>Sequencing of the draft genome and assembly of Dethiobacter alkaliphilus AHT 1.</title>
        <authorList>
            <consortium name="US DOE Joint Genome Institute (JGI-PGF)"/>
            <person name="Lucas S."/>
            <person name="Copeland A."/>
            <person name="Lapidus A."/>
            <person name="Glavina del Rio T."/>
            <person name="Dalin E."/>
            <person name="Tice H."/>
            <person name="Bruce D."/>
            <person name="Goodwin L."/>
            <person name="Pitluck S."/>
            <person name="Larimer F."/>
            <person name="Land M.L."/>
            <person name="Hauser L."/>
            <person name="Muyzer G."/>
        </authorList>
    </citation>
    <scope>NUCLEOTIDE SEQUENCE [LARGE SCALE GENOMIC DNA]</scope>
    <source>
        <strain evidence="1 2">AHT 1</strain>
    </source>
</reference>
<protein>
    <submittedName>
        <fullName evidence="1">Uncharacterized protein</fullName>
    </submittedName>
</protein>
<organism evidence="1 2">
    <name type="scientific">Dethiobacter alkaliphilus AHT 1</name>
    <dbReference type="NCBI Taxonomy" id="555088"/>
    <lineage>
        <taxon>Bacteria</taxon>
        <taxon>Bacillati</taxon>
        <taxon>Bacillota</taxon>
        <taxon>Dethiobacteria</taxon>
        <taxon>Dethiobacterales</taxon>
        <taxon>Dethiobacteraceae</taxon>
        <taxon>Dethiobacter</taxon>
    </lineage>
</organism>
<dbReference type="AlphaFoldDB" id="C0GFH3"/>
<proteinExistence type="predicted"/>
<evidence type="ECO:0000313" key="2">
    <source>
        <dbReference type="Proteomes" id="UP000006443"/>
    </source>
</evidence>
<gene>
    <name evidence="1" type="ORF">DealDRAFT_1232</name>
</gene>
<dbReference type="Proteomes" id="UP000006443">
    <property type="component" value="Unassembled WGS sequence"/>
</dbReference>
<comment type="caution">
    <text evidence="1">The sequence shown here is derived from an EMBL/GenBank/DDBJ whole genome shotgun (WGS) entry which is preliminary data.</text>
</comment>
<name>C0GFH3_DETAL</name>
<dbReference type="EMBL" id="ACJM01000005">
    <property type="protein sequence ID" value="EEG77933.1"/>
    <property type="molecule type" value="Genomic_DNA"/>
</dbReference>